<dbReference type="GO" id="GO:0003723">
    <property type="term" value="F:RNA binding"/>
    <property type="evidence" value="ECO:0007669"/>
    <property type="project" value="InterPro"/>
</dbReference>
<dbReference type="Gramene" id="RZC76577">
    <property type="protein sequence ID" value="RZC76577"/>
    <property type="gene ID" value="C5167_000682"/>
</dbReference>
<feature type="domain" description="DYW" evidence="3">
    <location>
        <begin position="569"/>
        <end position="661"/>
    </location>
</feature>
<dbReference type="Proteomes" id="UP000316621">
    <property type="component" value="Chromosome 9"/>
</dbReference>
<feature type="repeat" description="PPR" evidence="2">
    <location>
        <begin position="253"/>
        <end position="287"/>
    </location>
</feature>
<dbReference type="GO" id="GO:0008270">
    <property type="term" value="F:zinc ion binding"/>
    <property type="evidence" value="ECO:0007669"/>
    <property type="project" value="InterPro"/>
</dbReference>
<evidence type="ECO:0000259" key="3">
    <source>
        <dbReference type="Pfam" id="PF14432"/>
    </source>
</evidence>
<accession>A0A4Y7KUW6</accession>
<feature type="repeat" description="PPR" evidence="2">
    <location>
        <begin position="323"/>
        <end position="353"/>
    </location>
</feature>
<reference evidence="4 5" key="1">
    <citation type="journal article" date="2018" name="Science">
        <title>The opium poppy genome and morphinan production.</title>
        <authorList>
            <person name="Guo L."/>
            <person name="Winzer T."/>
            <person name="Yang X."/>
            <person name="Li Y."/>
            <person name="Ning Z."/>
            <person name="He Z."/>
            <person name="Teodor R."/>
            <person name="Lu Y."/>
            <person name="Bowser T.A."/>
            <person name="Graham I.A."/>
            <person name="Ye K."/>
        </authorList>
    </citation>
    <scope>NUCLEOTIDE SEQUENCE [LARGE SCALE GENOMIC DNA]</scope>
    <source>
        <strain evidence="5">cv. HN1</strain>
        <tissue evidence="4">Leaves</tissue>
    </source>
</reference>
<dbReference type="FunFam" id="1.25.40.10:FF:001050">
    <property type="entry name" value="Pentatricopeptide repeat-containing protein At2g33760"/>
    <property type="match status" value="1"/>
</dbReference>
<keyword evidence="5" id="KW-1185">Reference proteome</keyword>
<dbReference type="Pfam" id="PF20430">
    <property type="entry name" value="Eplus_motif"/>
    <property type="match status" value="1"/>
</dbReference>
<dbReference type="OrthoDB" id="1844609at2759"/>
<evidence type="ECO:0000256" key="1">
    <source>
        <dbReference type="ARBA" id="ARBA00022737"/>
    </source>
</evidence>
<dbReference type="Pfam" id="PF20431">
    <property type="entry name" value="E_motif"/>
    <property type="match status" value="1"/>
</dbReference>
<dbReference type="PANTHER" id="PTHR47926:SF537">
    <property type="entry name" value="PENTACOTRIPEPTIDE-REPEAT REGION OF PRORP DOMAIN-CONTAINING PROTEIN"/>
    <property type="match status" value="1"/>
</dbReference>
<dbReference type="NCBIfam" id="TIGR00756">
    <property type="entry name" value="PPR"/>
    <property type="match status" value="6"/>
</dbReference>
<dbReference type="SUPFAM" id="SSF48452">
    <property type="entry name" value="TPR-like"/>
    <property type="match status" value="1"/>
</dbReference>
<evidence type="ECO:0000313" key="5">
    <source>
        <dbReference type="Proteomes" id="UP000316621"/>
    </source>
</evidence>
<dbReference type="FunFam" id="1.25.40.10:FF:000231">
    <property type="entry name" value="Pentatricopeptide repeat-containing protein chloroplastic"/>
    <property type="match status" value="1"/>
</dbReference>
<dbReference type="AlphaFoldDB" id="A0A4Y7KUW6"/>
<proteinExistence type="predicted"/>
<dbReference type="GO" id="GO:0009451">
    <property type="term" value="P:RNA modification"/>
    <property type="evidence" value="ECO:0007669"/>
    <property type="project" value="InterPro"/>
</dbReference>
<evidence type="ECO:0000256" key="2">
    <source>
        <dbReference type="PROSITE-ProRule" id="PRU00708"/>
    </source>
</evidence>
<feature type="repeat" description="PPR" evidence="2">
    <location>
        <begin position="354"/>
        <end position="388"/>
    </location>
</feature>
<organism evidence="4 5">
    <name type="scientific">Papaver somniferum</name>
    <name type="common">Opium poppy</name>
    <dbReference type="NCBI Taxonomy" id="3469"/>
    <lineage>
        <taxon>Eukaryota</taxon>
        <taxon>Viridiplantae</taxon>
        <taxon>Streptophyta</taxon>
        <taxon>Embryophyta</taxon>
        <taxon>Tracheophyta</taxon>
        <taxon>Spermatophyta</taxon>
        <taxon>Magnoliopsida</taxon>
        <taxon>Ranunculales</taxon>
        <taxon>Papaveraceae</taxon>
        <taxon>Papaveroideae</taxon>
        <taxon>Papaver</taxon>
    </lineage>
</organism>
<dbReference type="InterPro" id="IPR032867">
    <property type="entry name" value="DYW_dom"/>
</dbReference>
<gene>
    <name evidence="4" type="ORF">C5167_000682</name>
</gene>
<keyword evidence="1" id="KW-0677">Repeat</keyword>
<dbReference type="EMBL" id="CM010723">
    <property type="protein sequence ID" value="RZC76577.1"/>
    <property type="molecule type" value="Genomic_DNA"/>
</dbReference>
<dbReference type="Pfam" id="PF13041">
    <property type="entry name" value="PPR_2"/>
    <property type="match status" value="3"/>
</dbReference>
<name>A0A4Y7KUW6_PAPSO</name>
<sequence length="661" mass="74453">MAAQAVPNYYSQVKPENLQNFQTITSKLELCSSLQQAKQIHACIIRNDLPVEIYAKLLQFCTSSSSSADALNYATQVFDNLQHEPTIFIYNTMIRFYANNNSPGRAFSLYRQMRERGTQPNNYTFTFLVKACTVNDSLLGPAIHAQSIVYGIQETDVHVYTSLLNMYANATTREGNLAIARSLFDRMKNKTAATWNSMIAGYSRTGKIDTARELFDQMLEKDEHSWNVMVCGYTRTGDFDVAERLFNQMPKKTLPTWNAMIAGYVRASKPTEALALFRKMQIAGVRPDAITVVTVLPACALMGATDLGEWIHMFVKRNKFDHNISVCNAIIDMYAKCGSIDKAFDVFKGMRELSLVSWNTMISALAIHGCGKEAIELFTEMEDGRIVPDDITFVGLLNACAHTRLVDSAKFYFNKMQNVYGIPPKIEHYGCMVDVLGRAQLLDEALTLVDQMPIEPNSVILGSLLNACRICRNSQVGEKVLQKLVQLDPSNPGYYVLLSNMYAASGEWEEVTRVRNLMKSRGVGKMPGCSSIEVDNMVHEFVVGDKTHPQTQAIYTKLNEISSKLESAGYLPDTSNVFFDLDEEEKAQNLSVHSEKLAVAFGLLNTRHDKPIRVVKNLRVCRDCHAAIKLVSQLYNREIILRDCNRFHHFRDGSCSCNEFW</sequence>
<dbReference type="GO" id="GO:0031425">
    <property type="term" value="P:chloroplast RNA processing"/>
    <property type="evidence" value="ECO:0007669"/>
    <property type="project" value="UniProtKB-ARBA"/>
</dbReference>
<evidence type="ECO:0000313" key="4">
    <source>
        <dbReference type="EMBL" id="RZC76577.1"/>
    </source>
</evidence>
<feature type="repeat" description="PPR" evidence="2">
    <location>
        <begin position="191"/>
        <end position="225"/>
    </location>
</feature>
<dbReference type="PANTHER" id="PTHR47926">
    <property type="entry name" value="PENTATRICOPEPTIDE REPEAT-CONTAINING PROTEIN"/>
    <property type="match status" value="1"/>
</dbReference>
<dbReference type="OMA" id="TIFMWNT"/>
<dbReference type="InterPro" id="IPR011990">
    <property type="entry name" value="TPR-like_helical_dom_sf"/>
</dbReference>
<dbReference type="InterPro" id="IPR046848">
    <property type="entry name" value="E_motif"/>
</dbReference>
<protein>
    <recommendedName>
        <fullName evidence="3">DYW domain-containing protein</fullName>
    </recommendedName>
</protein>
<dbReference type="Pfam" id="PF01535">
    <property type="entry name" value="PPR"/>
    <property type="match status" value="4"/>
</dbReference>
<dbReference type="InterPro" id="IPR046960">
    <property type="entry name" value="PPR_At4g14850-like_plant"/>
</dbReference>
<dbReference type="Gene3D" id="1.25.40.10">
    <property type="entry name" value="Tetratricopeptide repeat domain"/>
    <property type="match status" value="5"/>
</dbReference>
<feature type="repeat" description="PPR" evidence="2">
    <location>
        <begin position="86"/>
        <end position="120"/>
    </location>
</feature>
<dbReference type="InterPro" id="IPR002885">
    <property type="entry name" value="PPR_rpt"/>
</dbReference>
<dbReference type="PROSITE" id="PS51375">
    <property type="entry name" value="PPR"/>
    <property type="match status" value="5"/>
</dbReference>
<dbReference type="Pfam" id="PF14432">
    <property type="entry name" value="DYW_deaminase"/>
    <property type="match status" value="1"/>
</dbReference>
<dbReference type="InterPro" id="IPR046849">
    <property type="entry name" value="E2_motif"/>
</dbReference>